<accession>A0A2M8EL80</accession>
<comment type="caution">
    <text evidence="1">The sequence shown here is derived from an EMBL/GenBank/DDBJ whole genome shotgun (WGS) entry which is preliminary data.</text>
</comment>
<protein>
    <submittedName>
        <fullName evidence="1">Uncharacterized protein</fullName>
    </submittedName>
</protein>
<evidence type="ECO:0000313" key="2">
    <source>
        <dbReference type="Proteomes" id="UP000229756"/>
    </source>
</evidence>
<dbReference type="Proteomes" id="UP000229756">
    <property type="component" value="Unassembled WGS sequence"/>
</dbReference>
<reference evidence="2" key="1">
    <citation type="submission" date="2017-09" db="EMBL/GenBank/DDBJ databases">
        <title>Depth-based differentiation of microbial function through sediment-hosted aquifers and enrichment of novel symbionts in the deep terrestrial subsurface.</title>
        <authorList>
            <person name="Probst A.J."/>
            <person name="Ladd B."/>
            <person name="Jarett J.K."/>
            <person name="Geller-Mcgrath D.E."/>
            <person name="Sieber C.M.K."/>
            <person name="Emerson J.B."/>
            <person name="Anantharaman K."/>
            <person name="Thomas B.C."/>
            <person name="Malmstrom R."/>
            <person name="Stieglmeier M."/>
            <person name="Klingl A."/>
            <person name="Woyke T."/>
            <person name="Ryan C.M."/>
            <person name="Banfield J.F."/>
        </authorList>
    </citation>
    <scope>NUCLEOTIDE SEQUENCE [LARGE SCALE GENOMIC DNA]</scope>
</reference>
<gene>
    <name evidence="1" type="ORF">CO058_03520</name>
</gene>
<dbReference type="AlphaFoldDB" id="A0A2M8EL80"/>
<feature type="non-terminal residue" evidence="1">
    <location>
        <position position="69"/>
    </location>
</feature>
<sequence>MMDFNMKINDLNLSDPIGVGQVDWSRNVNISTILCPFIRSENDKCVFSSDIRFYSKTEGEHFIDQDESI</sequence>
<dbReference type="EMBL" id="PFSJ01000025">
    <property type="protein sequence ID" value="PJC23475.1"/>
    <property type="molecule type" value="Genomic_DNA"/>
</dbReference>
<name>A0A2M8EL80_UNCKA</name>
<proteinExistence type="predicted"/>
<evidence type="ECO:0000313" key="1">
    <source>
        <dbReference type="EMBL" id="PJC23475.1"/>
    </source>
</evidence>
<organism evidence="1 2">
    <name type="scientific">candidate division WWE3 bacterium CG_4_9_14_0_2_um_filter_35_11</name>
    <dbReference type="NCBI Taxonomy" id="1975077"/>
    <lineage>
        <taxon>Bacteria</taxon>
        <taxon>Katanobacteria</taxon>
    </lineage>
</organism>